<comment type="caution">
    <text evidence="4">The sequence shown here is derived from an EMBL/GenBank/DDBJ whole genome shotgun (WGS) entry which is preliminary data.</text>
</comment>
<dbReference type="InterPro" id="IPR029069">
    <property type="entry name" value="HotDog_dom_sf"/>
</dbReference>
<dbReference type="InterPro" id="IPR006683">
    <property type="entry name" value="Thioestr_dom"/>
</dbReference>
<dbReference type="Gene3D" id="3.10.129.10">
    <property type="entry name" value="Hotdog Thioesterase"/>
    <property type="match status" value="2"/>
</dbReference>
<reference evidence="4" key="1">
    <citation type="submission" date="2019-03" db="EMBL/GenBank/DDBJ databases">
        <title>Lake Tanganyika Metagenome-Assembled Genomes (MAGs).</title>
        <authorList>
            <person name="Tran P."/>
        </authorList>
    </citation>
    <scope>NUCLEOTIDE SEQUENCE</scope>
    <source>
        <strain evidence="4">K_DeepCast_65m_m2_066</strain>
    </source>
</reference>
<dbReference type="GO" id="GO:0047617">
    <property type="term" value="F:fatty acyl-CoA hydrolase activity"/>
    <property type="evidence" value="ECO:0007669"/>
    <property type="project" value="InterPro"/>
</dbReference>
<dbReference type="EMBL" id="VGLS01000371">
    <property type="protein sequence ID" value="MBM3224641.1"/>
    <property type="molecule type" value="Genomic_DNA"/>
</dbReference>
<dbReference type="SUPFAM" id="SSF54637">
    <property type="entry name" value="Thioesterase/thiol ester dehydrase-isomerase"/>
    <property type="match status" value="2"/>
</dbReference>
<dbReference type="AlphaFoldDB" id="A0A938B2W0"/>
<dbReference type="NCBIfam" id="TIGR00369">
    <property type="entry name" value="unchar_dom_1"/>
    <property type="match status" value="1"/>
</dbReference>
<sequence>MSVAEAQARFARVAYAAFLGVTVEDVGPERAVVRLPFREDNANIGGVLHGGATASLIQLAGTLAAWTGIDWECTPSLNTVDLTVQYLRAALQEDMRAEAIVLRRGRDIFFLDVTVRGAAQQLLSKGLMIYRAPDYGTHPRRLYTRPGTFAPPAGDTTPVLSAPSVDFTRKVQIATRSRTPGSLQLTMPCIPPHCDEQGQLHPGALATLLDTAGTHAAWSLANRQGARGSTVGIQLSFPAACQEDVVAEAQVQQRSEELFYSLVQIRTALRGQLVAMGQVSYRLLEARDGVP</sequence>
<dbReference type="Proteomes" id="UP000712673">
    <property type="component" value="Unassembled WGS sequence"/>
</dbReference>
<dbReference type="CDD" id="cd03443">
    <property type="entry name" value="PaaI_thioesterase"/>
    <property type="match status" value="2"/>
</dbReference>
<dbReference type="PANTHER" id="PTHR21660:SF1">
    <property type="entry name" value="ACYL-COENZYME A THIOESTERASE 13"/>
    <property type="match status" value="1"/>
</dbReference>
<accession>A0A938B2W0</accession>
<protein>
    <submittedName>
        <fullName evidence="4">PaaI family thioesterase</fullName>
    </submittedName>
</protein>
<dbReference type="PANTHER" id="PTHR21660">
    <property type="entry name" value="THIOESTERASE SUPERFAMILY MEMBER-RELATED"/>
    <property type="match status" value="1"/>
</dbReference>
<dbReference type="InterPro" id="IPR039298">
    <property type="entry name" value="ACOT13"/>
</dbReference>
<dbReference type="InterPro" id="IPR003736">
    <property type="entry name" value="PAAI_dom"/>
</dbReference>
<proteinExistence type="inferred from homology"/>
<feature type="domain" description="Thioesterase" evidence="3">
    <location>
        <begin position="198"/>
        <end position="266"/>
    </location>
</feature>
<evidence type="ECO:0000256" key="2">
    <source>
        <dbReference type="ARBA" id="ARBA00022801"/>
    </source>
</evidence>
<organism evidence="4 5">
    <name type="scientific">Tectimicrobiota bacterium</name>
    <dbReference type="NCBI Taxonomy" id="2528274"/>
    <lineage>
        <taxon>Bacteria</taxon>
        <taxon>Pseudomonadati</taxon>
        <taxon>Nitrospinota/Tectimicrobiota group</taxon>
        <taxon>Candidatus Tectimicrobiota</taxon>
    </lineage>
</organism>
<gene>
    <name evidence="4" type="ORF">FJZ47_12670</name>
</gene>
<feature type="domain" description="Thioesterase" evidence="3">
    <location>
        <begin position="45"/>
        <end position="117"/>
    </location>
</feature>
<name>A0A938B2W0_UNCTE</name>
<evidence type="ECO:0000259" key="3">
    <source>
        <dbReference type="Pfam" id="PF03061"/>
    </source>
</evidence>
<keyword evidence="2" id="KW-0378">Hydrolase</keyword>
<evidence type="ECO:0000313" key="5">
    <source>
        <dbReference type="Proteomes" id="UP000712673"/>
    </source>
</evidence>
<evidence type="ECO:0000313" key="4">
    <source>
        <dbReference type="EMBL" id="MBM3224641.1"/>
    </source>
</evidence>
<evidence type="ECO:0000256" key="1">
    <source>
        <dbReference type="ARBA" id="ARBA00008324"/>
    </source>
</evidence>
<comment type="similarity">
    <text evidence="1">Belongs to the thioesterase PaaI family.</text>
</comment>
<dbReference type="Pfam" id="PF03061">
    <property type="entry name" value="4HBT"/>
    <property type="match status" value="2"/>
</dbReference>